<dbReference type="GO" id="GO:0016491">
    <property type="term" value="F:oxidoreductase activity"/>
    <property type="evidence" value="ECO:0007669"/>
    <property type="project" value="UniProtKB-KW"/>
</dbReference>
<dbReference type="Pfam" id="PF01408">
    <property type="entry name" value="GFO_IDH_MocA"/>
    <property type="match status" value="1"/>
</dbReference>
<evidence type="ECO:0000256" key="2">
    <source>
        <dbReference type="ARBA" id="ARBA00023002"/>
    </source>
</evidence>
<comment type="similarity">
    <text evidence="1">Belongs to the Gfo/Idh/MocA family.</text>
</comment>
<dbReference type="InterPro" id="IPR051317">
    <property type="entry name" value="Gfo/Idh/MocA_oxidoreduct"/>
</dbReference>
<comment type="caution">
    <text evidence="4">The sequence shown here is derived from an EMBL/GenBank/DDBJ whole genome shotgun (WGS) entry which is preliminary data.</text>
</comment>
<protein>
    <recommendedName>
        <fullName evidence="3">Gfo/Idh/MocA-like oxidoreductase N-terminal domain-containing protein</fullName>
    </recommendedName>
</protein>
<dbReference type="InterPro" id="IPR000683">
    <property type="entry name" value="Gfo/Idh/MocA-like_OxRdtase_N"/>
</dbReference>
<name>A0A0F9EPA1_9ZZZZ</name>
<evidence type="ECO:0000259" key="3">
    <source>
        <dbReference type="Pfam" id="PF01408"/>
    </source>
</evidence>
<dbReference type="SUPFAM" id="SSF51735">
    <property type="entry name" value="NAD(P)-binding Rossmann-fold domains"/>
    <property type="match status" value="1"/>
</dbReference>
<dbReference type="SUPFAM" id="SSF55347">
    <property type="entry name" value="Glyceraldehyde-3-phosphate dehydrogenase-like, C-terminal domain"/>
    <property type="match status" value="1"/>
</dbReference>
<evidence type="ECO:0000313" key="4">
    <source>
        <dbReference type="EMBL" id="KKL75928.1"/>
    </source>
</evidence>
<reference evidence="4" key="1">
    <citation type="journal article" date="2015" name="Nature">
        <title>Complex archaea that bridge the gap between prokaryotes and eukaryotes.</title>
        <authorList>
            <person name="Spang A."/>
            <person name="Saw J.H."/>
            <person name="Jorgensen S.L."/>
            <person name="Zaremba-Niedzwiedzka K."/>
            <person name="Martijn J."/>
            <person name="Lind A.E."/>
            <person name="van Eijk R."/>
            <person name="Schleper C."/>
            <person name="Guy L."/>
            <person name="Ettema T.J."/>
        </authorList>
    </citation>
    <scope>NUCLEOTIDE SEQUENCE</scope>
</reference>
<feature type="domain" description="Gfo/Idh/MocA-like oxidoreductase N-terminal" evidence="3">
    <location>
        <begin position="2"/>
        <end position="121"/>
    </location>
</feature>
<dbReference type="Gene3D" id="3.40.50.720">
    <property type="entry name" value="NAD(P)-binding Rossmann-like Domain"/>
    <property type="match status" value="1"/>
</dbReference>
<keyword evidence="2" id="KW-0560">Oxidoreductase</keyword>
<organism evidence="4">
    <name type="scientific">marine sediment metagenome</name>
    <dbReference type="NCBI Taxonomy" id="412755"/>
    <lineage>
        <taxon>unclassified sequences</taxon>
        <taxon>metagenomes</taxon>
        <taxon>ecological metagenomes</taxon>
    </lineage>
</organism>
<dbReference type="PANTHER" id="PTHR43708:SF5">
    <property type="entry name" value="CONSERVED EXPRESSED OXIDOREDUCTASE (EUROFUNG)-RELATED"/>
    <property type="match status" value="1"/>
</dbReference>
<accession>A0A0F9EPA1</accession>
<dbReference type="InterPro" id="IPR036291">
    <property type="entry name" value="NAD(P)-bd_dom_sf"/>
</dbReference>
<proteinExistence type="inferred from homology"/>
<dbReference type="GO" id="GO:0000166">
    <property type="term" value="F:nucleotide binding"/>
    <property type="evidence" value="ECO:0007669"/>
    <property type="project" value="InterPro"/>
</dbReference>
<sequence>MIRIGIVGAENSHSAAVAKTLNVAKAVPGCRVVAIWGETRAFAERSAEAGQIPRIVKRPADMIGDIDGVMIDHRHAKYHLAAAEPFLKAHVPMFIDKPFCYRLAAGKKFLSRARRMKVPVTSFSTVPMSKCFKAIKRSVGKAREVCAVTTVGPCDLASQYGGIFFYGIHQVDMLVELLGTDVRAVAVNRSGKGGNAVATMFFKDGLTAALHCTMSRGGGFQLAVHTGAGVLSEKLQSDPNPYLTGIRTFCRMFKTGVEPIEHKRFLAPIAVLESMEKSVKTGRVVPVARL</sequence>
<dbReference type="PANTHER" id="PTHR43708">
    <property type="entry name" value="CONSERVED EXPRESSED OXIDOREDUCTASE (EUROFUNG)"/>
    <property type="match status" value="1"/>
</dbReference>
<dbReference type="Gene3D" id="3.30.360.10">
    <property type="entry name" value="Dihydrodipicolinate Reductase, domain 2"/>
    <property type="match status" value="1"/>
</dbReference>
<gene>
    <name evidence="4" type="ORF">LCGC14_2049990</name>
</gene>
<evidence type="ECO:0000256" key="1">
    <source>
        <dbReference type="ARBA" id="ARBA00010928"/>
    </source>
</evidence>
<dbReference type="EMBL" id="LAZR01024210">
    <property type="protein sequence ID" value="KKL75928.1"/>
    <property type="molecule type" value="Genomic_DNA"/>
</dbReference>
<dbReference type="AlphaFoldDB" id="A0A0F9EPA1"/>